<dbReference type="EMBL" id="LR798335">
    <property type="protein sequence ID" value="CAB5224102.1"/>
    <property type="molecule type" value="Genomic_DNA"/>
</dbReference>
<accession>A0A6J7X9Q8</accession>
<proteinExistence type="predicted"/>
<name>A0A6J7X9Q8_9CAUD</name>
<organism evidence="1">
    <name type="scientific">uncultured Caudovirales phage</name>
    <dbReference type="NCBI Taxonomy" id="2100421"/>
    <lineage>
        <taxon>Viruses</taxon>
        <taxon>Duplodnaviria</taxon>
        <taxon>Heunggongvirae</taxon>
        <taxon>Uroviricota</taxon>
        <taxon>Caudoviricetes</taxon>
        <taxon>Peduoviridae</taxon>
        <taxon>Maltschvirus</taxon>
        <taxon>Maltschvirus maltsch</taxon>
    </lineage>
</organism>
<reference evidence="1" key="1">
    <citation type="submission" date="2020-05" db="EMBL/GenBank/DDBJ databases">
        <authorList>
            <person name="Chiriac C."/>
            <person name="Salcher M."/>
            <person name="Ghai R."/>
            <person name="Kavagutti S V."/>
        </authorList>
    </citation>
    <scope>NUCLEOTIDE SEQUENCE</scope>
</reference>
<protein>
    <submittedName>
        <fullName evidence="1">Uncharacterized protein</fullName>
    </submittedName>
</protein>
<gene>
    <name evidence="1" type="ORF">UFOVP393_32</name>
</gene>
<sequence>MAQTQTRTTRELETRDVLQRPQQWAQAQLLPEPDKQPGYVYRWIRVSMLDKADPRNITSQRREGWEPVALEEQPGLQLLVDPDSRFKHNIEIGGLLLCKAPKDFMDGRVKHFEQLTRSQAEAVDNSLMRQSDARMPLFRESRSTTSFGKGT</sequence>
<evidence type="ECO:0000313" key="1">
    <source>
        <dbReference type="EMBL" id="CAB5224102.1"/>
    </source>
</evidence>